<organism evidence="3 4">
    <name type="scientific">Novipirellula aureliae</name>
    <dbReference type="NCBI Taxonomy" id="2527966"/>
    <lineage>
        <taxon>Bacteria</taxon>
        <taxon>Pseudomonadati</taxon>
        <taxon>Planctomycetota</taxon>
        <taxon>Planctomycetia</taxon>
        <taxon>Pirellulales</taxon>
        <taxon>Pirellulaceae</taxon>
        <taxon>Novipirellula</taxon>
    </lineage>
</organism>
<evidence type="ECO:0000313" key="4">
    <source>
        <dbReference type="Proteomes" id="UP000315471"/>
    </source>
</evidence>
<dbReference type="RefSeq" id="WP_146597872.1">
    <property type="nucleotide sequence ID" value="NZ_SJPY01000001.1"/>
</dbReference>
<gene>
    <name evidence="3" type="ORF">Q31b_02720</name>
</gene>
<dbReference type="OrthoDB" id="274376at2"/>
<reference evidence="3 4" key="1">
    <citation type="submission" date="2019-02" db="EMBL/GenBank/DDBJ databases">
        <title>Deep-cultivation of Planctomycetes and their phenomic and genomic characterization uncovers novel biology.</title>
        <authorList>
            <person name="Wiegand S."/>
            <person name="Jogler M."/>
            <person name="Boedeker C."/>
            <person name="Pinto D."/>
            <person name="Vollmers J."/>
            <person name="Rivas-Marin E."/>
            <person name="Kohn T."/>
            <person name="Peeters S.H."/>
            <person name="Heuer A."/>
            <person name="Rast P."/>
            <person name="Oberbeckmann S."/>
            <person name="Bunk B."/>
            <person name="Jeske O."/>
            <person name="Meyerdierks A."/>
            <person name="Storesund J.E."/>
            <person name="Kallscheuer N."/>
            <person name="Luecker S."/>
            <person name="Lage O.M."/>
            <person name="Pohl T."/>
            <person name="Merkel B.J."/>
            <person name="Hornburger P."/>
            <person name="Mueller R.-W."/>
            <person name="Bruemmer F."/>
            <person name="Labrenz M."/>
            <person name="Spormann A.M."/>
            <person name="Op Den Camp H."/>
            <person name="Overmann J."/>
            <person name="Amann R."/>
            <person name="Jetten M.S.M."/>
            <person name="Mascher T."/>
            <person name="Medema M.H."/>
            <person name="Devos D.P."/>
            <person name="Kaster A.-K."/>
            <person name="Ovreas L."/>
            <person name="Rohde M."/>
            <person name="Galperin M.Y."/>
            <person name="Jogler C."/>
        </authorList>
    </citation>
    <scope>NUCLEOTIDE SEQUENCE [LARGE SCALE GENOMIC DNA]</scope>
    <source>
        <strain evidence="3 4">Q31b</strain>
    </source>
</reference>
<evidence type="ECO:0000256" key="1">
    <source>
        <dbReference type="SAM" id="Coils"/>
    </source>
</evidence>
<dbReference type="AlphaFoldDB" id="A0A5C6EBF5"/>
<keyword evidence="2" id="KW-0472">Membrane</keyword>
<name>A0A5C6EBF5_9BACT</name>
<protein>
    <submittedName>
        <fullName evidence="3">Uncharacterized protein</fullName>
    </submittedName>
</protein>
<keyword evidence="2" id="KW-1133">Transmembrane helix</keyword>
<keyword evidence="4" id="KW-1185">Reference proteome</keyword>
<accession>A0A5C6EBF5</accession>
<feature type="transmembrane region" description="Helical" evidence="2">
    <location>
        <begin position="12"/>
        <end position="31"/>
    </location>
</feature>
<keyword evidence="1" id="KW-0175">Coiled coil</keyword>
<sequence length="400" mass="43309">MKRLRKLLKWTAIVLLSVVSIVILVVAVLNWRASRQVEARLAPLREAGKPVGIADLKPPPVDDSQNAAIMIESLSDEITDYERQLAKATRDATTDEQFNIGAVQVARMNASERPELVGKLREALQLPAFHPDYDYASGPTPLMENVSEQAGQIKMVARILYAHGLMSLADGETDEAVVDAIAVLHWSERVADQPLLVNYLMSAALYFQAADLAAKCLYANDASPPLRTQLLDAFGEVDLAEQFTHAIDTERAFGLSSFESFALAPFQIMLGELSAYLDTMSAVESYAKAPVGVAPENPQADGVFSTLVASGIAIGLKTLRRSQAKARAIQILAAWQDSRLGVDTSIEDLELSETVTTDPFDGSTMKLKVIGDTIAVYSVGKNLVDDGGQFDEEQDVGVSP</sequence>
<keyword evidence="2" id="KW-0812">Transmembrane</keyword>
<feature type="coiled-coil region" evidence="1">
    <location>
        <begin position="64"/>
        <end position="91"/>
    </location>
</feature>
<evidence type="ECO:0000313" key="3">
    <source>
        <dbReference type="EMBL" id="TWU45101.1"/>
    </source>
</evidence>
<dbReference type="Proteomes" id="UP000315471">
    <property type="component" value="Unassembled WGS sequence"/>
</dbReference>
<evidence type="ECO:0000256" key="2">
    <source>
        <dbReference type="SAM" id="Phobius"/>
    </source>
</evidence>
<comment type="caution">
    <text evidence="3">The sequence shown here is derived from an EMBL/GenBank/DDBJ whole genome shotgun (WGS) entry which is preliminary data.</text>
</comment>
<proteinExistence type="predicted"/>
<dbReference type="EMBL" id="SJPY01000001">
    <property type="protein sequence ID" value="TWU45101.1"/>
    <property type="molecule type" value="Genomic_DNA"/>
</dbReference>